<dbReference type="EMBL" id="CP006608">
    <property type="protein sequence ID" value="AGR61188.1"/>
    <property type="molecule type" value="Genomic_DNA"/>
</dbReference>
<dbReference type="Proteomes" id="UP000015042">
    <property type="component" value="Chromosome"/>
</dbReference>
<dbReference type="AlphaFoldDB" id="S5N2F1"/>
<dbReference type="KEGG" id="sbz:A464_4004"/>
<gene>
    <name evidence="1" type="ORF">A464_4004</name>
</gene>
<evidence type="ECO:0000313" key="2">
    <source>
        <dbReference type="Proteomes" id="UP000015042"/>
    </source>
</evidence>
<name>S5N2F1_SALBN</name>
<reference evidence="1 2" key="1">
    <citation type="submission" date="2013-07" db="EMBL/GenBank/DDBJ databases">
        <title>Genome sequence of Salmonella bongori N268-08 - a rare clinical isolate.</title>
        <authorList>
            <person name="Marti R."/>
            <person name="Hagens S."/>
            <person name="Loessner M.J."/>
            <person name="Klumpp J."/>
        </authorList>
    </citation>
    <scope>NUCLEOTIDE SEQUENCE [LARGE SCALE GENOMIC DNA]</scope>
    <source>
        <strain evidence="1 2">N268-08</strain>
    </source>
</reference>
<organism evidence="1 2">
    <name type="scientific">Salmonella bongori N268-08</name>
    <dbReference type="NCBI Taxonomy" id="1197719"/>
    <lineage>
        <taxon>Bacteria</taxon>
        <taxon>Pseudomonadati</taxon>
        <taxon>Pseudomonadota</taxon>
        <taxon>Gammaproteobacteria</taxon>
        <taxon>Enterobacterales</taxon>
        <taxon>Enterobacteriaceae</taxon>
        <taxon>Salmonella</taxon>
    </lineage>
</organism>
<protein>
    <submittedName>
        <fullName evidence="1">Uncharacterized protein</fullName>
    </submittedName>
</protein>
<evidence type="ECO:0000313" key="1">
    <source>
        <dbReference type="EMBL" id="AGR61188.1"/>
    </source>
</evidence>
<sequence length="38" mass="4712">MKTKKRPVALRLPGLRYRRADKHDAIRQNAWEFIQNFW</sequence>
<dbReference type="PATRIC" id="fig|1197719.3.peg.3996"/>
<dbReference type="HOGENOM" id="CLU_3332657_0_0_6"/>
<proteinExistence type="predicted"/>
<accession>S5N2F1</accession>